<sequence>MMIDIDQVRKVANLARLQLTEAEQQQFTGQLNRILEYVQQLDELDTTDIAPTTRAIEVSNITRPDRLEVFAEREAILAGAPDREEDFFKVPKILGGEEDGN</sequence>
<reference evidence="4" key="1">
    <citation type="submission" date="2018-04" db="EMBL/GenBank/DDBJ databases">
        <authorList>
            <person name="Cornet L."/>
        </authorList>
    </citation>
    <scope>NUCLEOTIDE SEQUENCE [LARGE SCALE GENOMIC DNA]</scope>
</reference>
<dbReference type="NCBIfam" id="TIGR00135">
    <property type="entry name" value="gatC"/>
    <property type="match status" value="1"/>
</dbReference>
<dbReference type="GO" id="GO:0005524">
    <property type="term" value="F:ATP binding"/>
    <property type="evidence" value="ECO:0007669"/>
    <property type="project" value="UniProtKB-KW"/>
</dbReference>
<dbReference type="InterPro" id="IPR003837">
    <property type="entry name" value="GatC"/>
</dbReference>
<dbReference type="GO" id="GO:0050567">
    <property type="term" value="F:glutaminyl-tRNA synthase (glutamine-hydrolyzing) activity"/>
    <property type="evidence" value="ECO:0007669"/>
    <property type="project" value="UniProtKB-UniRule"/>
</dbReference>
<name>A0A2W4X0Q4_9CYAN</name>
<comment type="function">
    <text evidence="2">Allows the formation of correctly charged Asn-tRNA(Asn) or Gln-tRNA(Gln) through the transamidation of misacylated Asp-tRNA(Asn) or Glu-tRNA(Gln) in organisms which lack either or both of asparaginyl-tRNA or glutaminyl-tRNA synthetases. The reaction takes place in the presence of glutamine and ATP through an activated phospho-Asp-tRNA(Asn) or phospho-Glu-tRNA(Gln).</text>
</comment>
<dbReference type="EMBL" id="QBMP01000224">
    <property type="protein sequence ID" value="PZO49007.1"/>
    <property type="molecule type" value="Genomic_DNA"/>
</dbReference>
<comment type="subunit">
    <text evidence="2">Heterotrimer of A, B and C subunits.</text>
</comment>
<reference evidence="3 4" key="2">
    <citation type="submission" date="2018-06" db="EMBL/GenBank/DDBJ databases">
        <title>Metagenomic assembly of (sub)arctic Cyanobacteria and their associated microbiome from non-axenic cultures.</title>
        <authorList>
            <person name="Baurain D."/>
        </authorList>
    </citation>
    <scope>NUCLEOTIDE SEQUENCE [LARGE SCALE GENOMIC DNA]</scope>
    <source>
        <strain evidence="3">ULC027bin1</strain>
    </source>
</reference>
<proteinExistence type="inferred from homology"/>
<dbReference type="EC" id="6.3.5.-" evidence="2"/>
<keyword evidence="2" id="KW-0067">ATP-binding</keyword>
<evidence type="ECO:0000313" key="3">
    <source>
        <dbReference type="EMBL" id="PZO49007.1"/>
    </source>
</evidence>
<evidence type="ECO:0000313" key="4">
    <source>
        <dbReference type="Proteomes" id="UP000249794"/>
    </source>
</evidence>
<dbReference type="Proteomes" id="UP000249794">
    <property type="component" value="Unassembled WGS sequence"/>
</dbReference>
<keyword evidence="2" id="KW-0547">Nucleotide-binding</keyword>
<protein>
    <recommendedName>
        <fullName evidence="2">Aspartyl/glutamyl-tRNA(Asn/Gln) amidotransferase subunit C</fullName>
        <shortName evidence="2">Asp/Glu-ADT subunit C</shortName>
        <ecNumber evidence="2">6.3.5.-</ecNumber>
    </recommendedName>
</protein>
<dbReference type="AlphaFoldDB" id="A0A2W4X0Q4"/>
<dbReference type="HAMAP" id="MF_00122">
    <property type="entry name" value="GatC"/>
    <property type="match status" value="1"/>
</dbReference>
<evidence type="ECO:0000256" key="1">
    <source>
        <dbReference type="ARBA" id="ARBA00022917"/>
    </source>
</evidence>
<dbReference type="InterPro" id="IPR036113">
    <property type="entry name" value="Asp/Glu-ADT_sf_sub_c"/>
</dbReference>
<keyword evidence="2" id="KW-0436">Ligase</keyword>
<comment type="similarity">
    <text evidence="2">Belongs to the GatC family.</text>
</comment>
<comment type="catalytic activity">
    <reaction evidence="2">
        <text>L-glutamyl-tRNA(Gln) + L-glutamine + ATP + H2O = L-glutaminyl-tRNA(Gln) + L-glutamate + ADP + phosphate + H(+)</text>
        <dbReference type="Rhea" id="RHEA:17521"/>
        <dbReference type="Rhea" id="RHEA-COMP:9681"/>
        <dbReference type="Rhea" id="RHEA-COMP:9684"/>
        <dbReference type="ChEBI" id="CHEBI:15377"/>
        <dbReference type="ChEBI" id="CHEBI:15378"/>
        <dbReference type="ChEBI" id="CHEBI:29985"/>
        <dbReference type="ChEBI" id="CHEBI:30616"/>
        <dbReference type="ChEBI" id="CHEBI:43474"/>
        <dbReference type="ChEBI" id="CHEBI:58359"/>
        <dbReference type="ChEBI" id="CHEBI:78520"/>
        <dbReference type="ChEBI" id="CHEBI:78521"/>
        <dbReference type="ChEBI" id="CHEBI:456216"/>
    </reaction>
</comment>
<comment type="caution">
    <text evidence="3">The sequence shown here is derived from an EMBL/GenBank/DDBJ whole genome shotgun (WGS) entry which is preliminary data.</text>
</comment>
<organism evidence="3 4">
    <name type="scientific">Phormidesmis priestleyi</name>
    <dbReference type="NCBI Taxonomy" id="268141"/>
    <lineage>
        <taxon>Bacteria</taxon>
        <taxon>Bacillati</taxon>
        <taxon>Cyanobacteriota</taxon>
        <taxon>Cyanophyceae</taxon>
        <taxon>Leptolyngbyales</taxon>
        <taxon>Leptolyngbyaceae</taxon>
        <taxon>Phormidesmis</taxon>
    </lineage>
</organism>
<dbReference type="Pfam" id="PF02686">
    <property type="entry name" value="GatC"/>
    <property type="match status" value="1"/>
</dbReference>
<evidence type="ECO:0000256" key="2">
    <source>
        <dbReference type="HAMAP-Rule" id="MF_00122"/>
    </source>
</evidence>
<comment type="catalytic activity">
    <reaction evidence="2">
        <text>L-aspartyl-tRNA(Asn) + L-glutamine + ATP + H2O = L-asparaginyl-tRNA(Asn) + L-glutamate + ADP + phosphate + 2 H(+)</text>
        <dbReference type="Rhea" id="RHEA:14513"/>
        <dbReference type="Rhea" id="RHEA-COMP:9674"/>
        <dbReference type="Rhea" id="RHEA-COMP:9677"/>
        <dbReference type="ChEBI" id="CHEBI:15377"/>
        <dbReference type="ChEBI" id="CHEBI:15378"/>
        <dbReference type="ChEBI" id="CHEBI:29985"/>
        <dbReference type="ChEBI" id="CHEBI:30616"/>
        <dbReference type="ChEBI" id="CHEBI:43474"/>
        <dbReference type="ChEBI" id="CHEBI:58359"/>
        <dbReference type="ChEBI" id="CHEBI:78515"/>
        <dbReference type="ChEBI" id="CHEBI:78516"/>
        <dbReference type="ChEBI" id="CHEBI:456216"/>
    </reaction>
</comment>
<dbReference type="SUPFAM" id="SSF141000">
    <property type="entry name" value="Glu-tRNAGln amidotransferase C subunit"/>
    <property type="match status" value="1"/>
</dbReference>
<accession>A0A2W4X0Q4</accession>
<dbReference type="GO" id="GO:0006412">
    <property type="term" value="P:translation"/>
    <property type="evidence" value="ECO:0007669"/>
    <property type="project" value="UniProtKB-UniRule"/>
</dbReference>
<dbReference type="GO" id="GO:0006450">
    <property type="term" value="P:regulation of translational fidelity"/>
    <property type="evidence" value="ECO:0007669"/>
    <property type="project" value="InterPro"/>
</dbReference>
<dbReference type="GO" id="GO:0070681">
    <property type="term" value="P:glutaminyl-tRNAGln biosynthesis via transamidation"/>
    <property type="evidence" value="ECO:0007669"/>
    <property type="project" value="TreeGrafter"/>
</dbReference>
<gene>
    <name evidence="2" type="primary">gatC</name>
    <name evidence="3" type="ORF">DCF15_17410</name>
</gene>
<dbReference type="PANTHER" id="PTHR15004:SF0">
    <property type="entry name" value="GLUTAMYL-TRNA(GLN) AMIDOTRANSFERASE SUBUNIT C, MITOCHONDRIAL"/>
    <property type="match status" value="1"/>
</dbReference>
<dbReference type="GO" id="GO:0016740">
    <property type="term" value="F:transferase activity"/>
    <property type="evidence" value="ECO:0007669"/>
    <property type="project" value="UniProtKB-KW"/>
</dbReference>
<dbReference type="Gene3D" id="1.10.20.60">
    <property type="entry name" value="Glu-tRNAGln amidotransferase C subunit, N-terminal domain"/>
    <property type="match status" value="1"/>
</dbReference>
<dbReference type="PANTHER" id="PTHR15004">
    <property type="entry name" value="GLUTAMYL-TRNA(GLN) AMIDOTRANSFERASE SUBUNIT C, MITOCHONDRIAL"/>
    <property type="match status" value="1"/>
</dbReference>
<keyword evidence="1 2" id="KW-0648">Protein biosynthesis</keyword>
<dbReference type="GO" id="GO:0050566">
    <property type="term" value="F:asparaginyl-tRNA synthase (glutamine-hydrolyzing) activity"/>
    <property type="evidence" value="ECO:0007669"/>
    <property type="project" value="RHEA"/>
</dbReference>
<keyword evidence="3" id="KW-0808">Transferase</keyword>